<sequence length="344" mass="37888">MTSLNNNNIREDVIFKGKVKDVLLRYNGSGGLVNVLLDFNARDAAAVEAQSNAASTNSTLSAASSSAPSSVSASPKAGLTYAEFISFLTDYGVEITPFEQQYLCRAFDDHGDGVISASTFTRHLTGLNERRMRAVKKAWAALEHRKGSNKGVTRGLLLSTHHAPLKHKTVLTKTFSDVKREQLKESFLASTTGRAAAAGESKVHNKSSDDEEVLYAEFLAFYAGVSSQFGTDEEFEVHLLKSWAADDATRPTLSETARAWGPEGDPLALDGPRYVHDALNRQLGLSSKSYNFSHMQREHPYVEPLPPLNRPDIMISTTQRTYVRYDEAERTLANPLATRRGQEM</sequence>
<dbReference type="EMBL" id="LJSK01000048">
    <property type="protein sequence ID" value="KPI88491.1"/>
    <property type="molecule type" value="Genomic_DNA"/>
</dbReference>
<dbReference type="VEuPathDB" id="TriTrypDB:Lsey_0048_0110"/>
<protein>
    <recommendedName>
        <fullName evidence="6">EF-hand domain-containing protein</fullName>
    </recommendedName>
</protein>
<keyword evidence="2" id="KW-0677">Repeat</keyword>
<accession>A0A0N1PCG2</accession>
<dbReference type="InterPro" id="IPR011992">
    <property type="entry name" value="EF-hand-dom_pair"/>
</dbReference>
<evidence type="ECO:0000256" key="2">
    <source>
        <dbReference type="ARBA" id="ARBA00022737"/>
    </source>
</evidence>
<organism evidence="4 5">
    <name type="scientific">Leptomonas seymouri</name>
    <dbReference type="NCBI Taxonomy" id="5684"/>
    <lineage>
        <taxon>Eukaryota</taxon>
        <taxon>Discoba</taxon>
        <taxon>Euglenozoa</taxon>
        <taxon>Kinetoplastea</taxon>
        <taxon>Metakinetoplastina</taxon>
        <taxon>Trypanosomatida</taxon>
        <taxon>Trypanosomatidae</taxon>
        <taxon>Leishmaniinae</taxon>
        <taxon>Leptomonas</taxon>
    </lineage>
</organism>
<gene>
    <name evidence="4" type="ORF">ABL78_2387</name>
</gene>
<dbReference type="PANTHER" id="PTHR34524:SF8">
    <property type="entry name" value="EF-HAND DOMAIN-CONTAINING PROTEIN"/>
    <property type="match status" value="1"/>
</dbReference>
<dbReference type="Gene3D" id="1.10.238.10">
    <property type="entry name" value="EF-hand"/>
    <property type="match status" value="1"/>
</dbReference>
<name>A0A0N1PCG2_LEPSE</name>
<evidence type="ECO:0000256" key="3">
    <source>
        <dbReference type="ARBA" id="ARBA00022837"/>
    </source>
</evidence>
<dbReference type="Proteomes" id="UP000038009">
    <property type="component" value="Unassembled WGS sequence"/>
</dbReference>
<dbReference type="PANTHER" id="PTHR34524">
    <property type="entry name" value="CALCYPHOSIN"/>
    <property type="match status" value="1"/>
</dbReference>
<dbReference type="OMA" id="QREHPYV"/>
<dbReference type="SUPFAM" id="SSF47473">
    <property type="entry name" value="EF-hand"/>
    <property type="match status" value="1"/>
</dbReference>
<keyword evidence="1" id="KW-0479">Metal-binding</keyword>
<reference evidence="4 5" key="1">
    <citation type="journal article" date="2015" name="PLoS Pathog.">
        <title>Leptomonas seymouri: Adaptations to the Dixenous Life Cycle Analyzed by Genome Sequencing, Transcriptome Profiling and Co-infection with Leishmania donovani.</title>
        <authorList>
            <person name="Kraeva N."/>
            <person name="Butenko A."/>
            <person name="Hlavacova J."/>
            <person name="Kostygov A."/>
            <person name="Myskova J."/>
            <person name="Grybchuk D."/>
            <person name="Lestinova T."/>
            <person name="Votypka J."/>
            <person name="Volf P."/>
            <person name="Opperdoes F."/>
            <person name="Flegontov P."/>
            <person name="Lukes J."/>
            <person name="Yurchenko V."/>
        </authorList>
    </citation>
    <scope>NUCLEOTIDE SEQUENCE [LARGE SCALE GENOMIC DNA]</scope>
    <source>
        <strain evidence="4 5">ATCC 30220</strain>
    </source>
</reference>
<evidence type="ECO:0000256" key="1">
    <source>
        <dbReference type="ARBA" id="ARBA00022723"/>
    </source>
</evidence>
<evidence type="ECO:0000313" key="5">
    <source>
        <dbReference type="Proteomes" id="UP000038009"/>
    </source>
</evidence>
<dbReference type="GO" id="GO:0046872">
    <property type="term" value="F:metal ion binding"/>
    <property type="evidence" value="ECO:0007669"/>
    <property type="project" value="UniProtKB-KW"/>
</dbReference>
<proteinExistence type="predicted"/>
<dbReference type="AlphaFoldDB" id="A0A0N1PCG2"/>
<keyword evidence="3" id="KW-0106">Calcium</keyword>
<dbReference type="OrthoDB" id="444540at2759"/>
<evidence type="ECO:0000313" key="4">
    <source>
        <dbReference type="EMBL" id="KPI88491.1"/>
    </source>
</evidence>
<keyword evidence="5" id="KW-1185">Reference proteome</keyword>
<evidence type="ECO:0008006" key="6">
    <source>
        <dbReference type="Google" id="ProtNLM"/>
    </source>
</evidence>
<dbReference type="InterPro" id="IPR051581">
    <property type="entry name" value="Ca-bind"/>
</dbReference>
<comment type="caution">
    <text evidence="4">The sequence shown here is derived from an EMBL/GenBank/DDBJ whole genome shotgun (WGS) entry which is preliminary data.</text>
</comment>